<evidence type="ECO:0000256" key="1">
    <source>
        <dbReference type="SAM" id="MobiDB-lite"/>
    </source>
</evidence>
<gene>
    <name evidence="2" type="ORF">CCOS01_07050</name>
</gene>
<dbReference type="AlphaFoldDB" id="A0AAI9YZM6"/>
<feature type="compositionally biased region" description="Acidic residues" evidence="1">
    <location>
        <begin position="283"/>
        <end position="313"/>
    </location>
</feature>
<protein>
    <submittedName>
        <fullName evidence="2">Uncharacterized protein</fullName>
    </submittedName>
</protein>
<proteinExistence type="predicted"/>
<dbReference type="Proteomes" id="UP001240678">
    <property type="component" value="Unassembled WGS sequence"/>
</dbReference>
<sequence length="313" mass="36201">MEYSMPVDQGTQNPVSEESQNIAPQYQEVGKCHHPPFPKPSHILLLTTSRDLPPYRPLFVAMYAATPLLNLTCKSFYWCNQLRPQQEVARCEFVQLFLGALAVSKAWYALTNEELEAFEQSRYSRMEVESLARQLEDSLHQMMVRLDDFFFFGALTRYPHKPIGTNIPRYSHVELCTGFGLTGHGPTFMKMFGLIMETVRTWHPSLEYVGQDRCDEGTCFDRVNHDHEQRAIEAYKKTGKHKGYLPLRSDSPKTLIRIVKEDLPNGDCFFHVVYSDPQQQIDPDAEYVDDENDGGYNDSEEYEEDEDDEMNDL</sequence>
<organism evidence="2 3">
    <name type="scientific">Colletotrichum costaricense</name>
    <dbReference type="NCBI Taxonomy" id="1209916"/>
    <lineage>
        <taxon>Eukaryota</taxon>
        <taxon>Fungi</taxon>
        <taxon>Dikarya</taxon>
        <taxon>Ascomycota</taxon>
        <taxon>Pezizomycotina</taxon>
        <taxon>Sordariomycetes</taxon>
        <taxon>Hypocreomycetidae</taxon>
        <taxon>Glomerellales</taxon>
        <taxon>Glomerellaceae</taxon>
        <taxon>Colletotrichum</taxon>
        <taxon>Colletotrichum acutatum species complex</taxon>
    </lineage>
</organism>
<keyword evidence="3" id="KW-1185">Reference proteome</keyword>
<evidence type="ECO:0000313" key="3">
    <source>
        <dbReference type="Proteomes" id="UP001240678"/>
    </source>
</evidence>
<dbReference type="RefSeq" id="XP_060314917.1">
    <property type="nucleotide sequence ID" value="XM_060455217.1"/>
</dbReference>
<accession>A0AAI9YZM6</accession>
<name>A0AAI9YZM6_9PEZI</name>
<dbReference type="EMBL" id="MOOE01000006">
    <property type="protein sequence ID" value="KAK1529216.1"/>
    <property type="molecule type" value="Genomic_DNA"/>
</dbReference>
<comment type="caution">
    <text evidence="2">The sequence shown here is derived from an EMBL/GenBank/DDBJ whole genome shotgun (WGS) entry which is preliminary data.</text>
</comment>
<reference evidence="2 3" key="1">
    <citation type="submission" date="2016-10" db="EMBL/GenBank/DDBJ databases">
        <title>The genome sequence of Colletotrichum fioriniae PJ7.</title>
        <authorList>
            <person name="Baroncelli R."/>
        </authorList>
    </citation>
    <scope>NUCLEOTIDE SEQUENCE [LARGE SCALE GENOMIC DNA]</scope>
    <source>
        <strain evidence="2 3">IMI 309622</strain>
    </source>
</reference>
<dbReference type="GeneID" id="85338764"/>
<feature type="region of interest" description="Disordered" evidence="1">
    <location>
        <begin position="279"/>
        <end position="313"/>
    </location>
</feature>
<evidence type="ECO:0000313" key="2">
    <source>
        <dbReference type="EMBL" id="KAK1529216.1"/>
    </source>
</evidence>